<keyword evidence="2" id="KW-0732">Signal</keyword>
<dbReference type="Proteomes" id="UP000570517">
    <property type="component" value="Unassembled WGS sequence"/>
</dbReference>
<feature type="region of interest" description="Disordered" evidence="1">
    <location>
        <begin position="280"/>
        <end position="457"/>
    </location>
</feature>
<dbReference type="RefSeq" id="WP_178357285.1">
    <property type="nucleotide sequence ID" value="NZ_JABFYL010000008.1"/>
</dbReference>
<dbReference type="AlphaFoldDB" id="A0A850PFH5"/>
<proteinExistence type="predicted"/>
<accession>A0A850PFH5</accession>
<evidence type="ECO:0000256" key="1">
    <source>
        <dbReference type="SAM" id="MobiDB-lite"/>
    </source>
</evidence>
<reference evidence="4 5" key="1">
    <citation type="submission" date="2020-05" db="EMBL/GenBank/DDBJ databases">
        <title>Draft genome sequence of Mycobacterium hippocampi DL, isolated from European seabass, Dicentrarchus labrax, reared in fish farms.</title>
        <authorList>
            <person name="Stathopoulou P."/>
            <person name="Asimakis E."/>
            <person name="Tzokas K."/>
            <person name="Batargias C."/>
            <person name="Tsiamis G."/>
        </authorList>
    </citation>
    <scope>NUCLEOTIDE SEQUENCE [LARGE SCALE GENOMIC DNA]</scope>
    <source>
        <strain evidence="4 5">DL</strain>
    </source>
</reference>
<protein>
    <recommendedName>
        <fullName evidence="3">PE-PPE domain-containing protein</fullName>
    </recommendedName>
</protein>
<evidence type="ECO:0000313" key="4">
    <source>
        <dbReference type="EMBL" id="NVN48822.1"/>
    </source>
</evidence>
<sequence>MNRLKKGAVTVAALPMVLAGPLLAGPPTIAEAATGTLVGLFGSAPKFSSVNNSGSSVCPCRNIAYDFWPGQAGIADGVSALDHWIDTTWGYKSVVAFSKGTHSVLGWIRENADDRDAHSVRFLLLGSPETPGNNYPYEGHKGGSGLPETGDYDNVTFVVRQYDGVADAPWDKFNLLALLNASFSTHLSGYDELDLDNPDAVFVDPVTGASTLYFRTDVLPILAPIDWLTTDETMAQLDALLRPLIEAAYRRPVTIPDASAPLSVQATTVFSSSTVISEIPEGETVATPAPDDTTASDTAAHLPPSGGASDNTVRELSNAVSESDSAAEGEPAADPSKTDLNVEPVTGPALTQELPEVKDEEGEDFAPPEDSYSDGSETSEKPQAEAGSDTPQAAPSDSYSPPKDSDSGAGSAPPRTLHPKHRAPLNGSKIDSARSAGRSADGPGSSQSNADASQSTD</sequence>
<feature type="compositionally biased region" description="Low complexity" evidence="1">
    <location>
        <begin position="284"/>
        <end position="300"/>
    </location>
</feature>
<feature type="domain" description="PE-PPE" evidence="3">
    <location>
        <begin position="74"/>
        <end position="249"/>
    </location>
</feature>
<keyword evidence="5" id="KW-1185">Reference proteome</keyword>
<dbReference type="EMBL" id="JABFYL010000008">
    <property type="protein sequence ID" value="NVN48822.1"/>
    <property type="molecule type" value="Genomic_DNA"/>
</dbReference>
<dbReference type="InterPro" id="IPR013228">
    <property type="entry name" value="PE-PPE_C"/>
</dbReference>
<dbReference type="Pfam" id="PF08237">
    <property type="entry name" value="PE-PPE"/>
    <property type="match status" value="1"/>
</dbReference>
<organism evidence="4 5">
    <name type="scientific">Mycolicibacterium hippocampi</name>
    <dbReference type="NCBI Taxonomy" id="659824"/>
    <lineage>
        <taxon>Bacteria</taxon>
        <taxon>Bacillati</taxon>
        <taxon>Actinomycetota</taxon>
        <taxon>Actinomycetes</taxon>
        <taxon>Mycobacteriales</taxon>
        <taxon>Mycobacteriaceae</taxon>
        <taxon>Mycolicibacterium</taxon>
    </lineage>
</organism>
<comment type="caution">
    <text evidence="4">The sequence shown here is derived from an EMBL/GenBank/DDBJ whole genome shotgun (WGS) entry which is preliminary data.</text>
</comment>
<evidence type="ECO:0000313" key="5">
    <source>
        <dbReference type="Proteomes" id="UP000570517"/>
    </source>
</evidence>
<feature type="signal peptide" evidence="2">
    <location>
        <begin position="1"/>
        <end position="24"/>
    </location>
</feature>
<name>A0A850PFH5_9MYCO</name>
<feature type="compositionally biased region" description="Polar residues" evidence="1">
    <location>
        <begin position="308"/>
        <end position="324"/>
    </location>
</feature>
<feature type="compositionally biased region" description="Acidic residues" evidence="1">
    <location>
        <begin position="358"/>
        <end position="367"/>
    </location>
</feature>
<feature type="chain" id="PRO_5038364877" description="PE-PPE domain-containing protein" evidence="2">
    <location>
        <begin position="25"/>
        <end position="457"/>
    </location>
</feature>
<evidence type="ECO:0000259" key="3">
    <source>
        <dbReference type="Pfam" id="PF08237"/>
    </source>
</evidence>
<gene>
    <name evidence="4" type="ORF">HLY00_243</name>
</gene>
<feature type="compositionally biased region" description="Polar residues" evidence="1">
    <location>
        <begin position="444"/>
        <end position="457"/>
    </location>
</feature>
<evidence type="ECO:0000256" key="2">
    <source>
        <dbReference type="SAM" id="SignalP"/>
    </source>
</evidence>